<evidence type="ECO:0000313" key="2">
    <source>
        <dbReference type="Proteomes" id="UP000546701"/>
    </source>
</evidence>
<dbReference type="AlphaFoldDB" id="A0A7W9F093"/>
<reference evidence="1 2" key="1">
    <citation type="submission" date="2020-08" db="EMBL/GenBank/DDBJ databases">
        <title>Genomic Encyclopedia of Type Strains, Phase IV (KMG-IV): sequencing the most valuable type-strain genomes for metagenomic binning, comparative biology and taxonomic classification.</title>
        <authorList>
            <person name="Goeker M."/>
        </authorList>
    </citation>
    <scope>NUCLEOTIDE SEQUENCE [LARGE SCALE GENOMIC DNA]</scope>
    <source>
        <strain evidence="1 2">DSM 103336</strain>
    </source>
</reference>
<name>A0A7W9F093_9SPHN</name>
<organism evidence="1 2">
    <name type="scientific">Sphingomonas prati</name>
    <dbReference type="NCBI Taxonomy" id="1843237"/>
    <lineage>
        <taxon>Bacteria</taxon>
        <taxon>Pseudomonadati</taxon>
        <taxon>Pseudomonadota</taxon>
        <taxon>Alphaproteobacteria</taxon>
        <taxon>Sphingomonadales</taxon>
        <taxon>Sphingomonadaceae</taxon>
        <taxon>Sphingomonas</taxon>
    </lineage>
</organism>
<keyword evidence="2" id="KW-1185">Reference proteome</keyword>
<comment type="caution">
    <text evidence="1">The sequence shown here is derived from an EMBL/GenBank/DDBJ whole genome shotgun (WGS) entry which is preliminary data.</text>
</comment>
<dbReference type="OrthoDB" id="7562558at2"/>
<sequence length="139" mass="15056">MIHVIRAVTARSFETALRLAVDAVADGESVLMIFDDIAVQVDPGDGETTIARNHDAIRAQVAARLQHRPLLSERAPLLGDVVETVEDDHATRIARGTAGIVTDLVGGIGTAPLVNLVVRFARRTVDYAHADLHTLRHLR</sequence>
<proteinExistence type="predicted"/>
<dbReference type="EMBL" id="JACIJR010000001">
    <property type="protein sequence ID" value="MBB5727998.1"/>
    <property type="molecule type" value="Genomic_DNA"/>
</dbReference>
<protein>
    <submittedName>
        <fullName evidence="1">Uncharacterized protein</fullName>
    </submittedName>
</protein>
<evidence type="ECO:0000313" key="1">
    <source>
        <dbReference type="EMBL" id="MBB5727998.1"/>
    </source>
</evidence>
<dbReference type="RefSeq" id="WP_157175021.1">
    <property type="nucleotide sequence ID" value="NZ_BMJP01000001.1"/>
</dbReference>
<gene>
    <name evidence="1" type="ORF">FHS99_000454</name>
</gene>
<accession>A0A7W9F093</accession>
<dbReference type="Proteomes" id="UP000546701">
    <property type="component" value="Unassembled WGS sequence"/>
</dbReference>